<proteinExistence type="predicted"/>
<dbReference type="RefSeq" id="WP_290401617.1">
    <property type="nucleotide sequence ID" value="NZ_JAUHLN010000005.1"/>
</dbReference>
<organism evidence="1 2">
    <name type="scientific">Fictibacillus terranigra</name>
    <dbReference type="NCBI Taxonomy" id="3058424"/>
    <lineage>
        <taxon>Bacteria</taxon>
        <taxon>Bacillati</taxon>
        <taxon>Bacillota</taxon>
        <taxon>Bacilli</taxon>
        <taxon>Bacillales</taxon>
        <taxon>Fictibacillaceae</taxon>
        <taxon>Fictibacillus</taxon>
    </lineage>
</organism>
<keyword evidence="2" id="KW-1185">Reference proteome</keyword>
<accession>A0ABT8EC80</accession>
<dbReference type="EMBL" id="JAUHLN010000005">
    <property type="protein sequence ID" value="MDN4075513.1"/>
    <property type="molecule type" value="Genomic_DNA"/>
</dbReference>
<protein>
    <submittedName>
        <fullName evidence="1">Uncharacterized protein</fullName>
    </submittedName>
</protein>
<comment type="caution">
    <text evidence="1">The sequence shown here is derived from an EMBL/GenBank/DDBJ whole genome shotgun (WGS) entry which is preliminary data.</text>
</comment>
<dbReference type="Proteomes" id="UP001168694">
    <property type="component" value="Unassembled WGS sequence"/>
</dbReference>
<gene>
    <name evidence="1" type="ORF">QYF49_21370</name>
</gene>
<evidence type="ECO:0000313" key="1">
    <source>
        <dbReference type="EMBL" id="MDN4075513.1"/>
    </source>
</evidence>
<sequence>MNISHRRRRQSFFNEFKLSTEYNNVSNTETVIVKTSLIYVKDQGWKIDDVEYVGELTGRSTS</sequence>
<reference evidence="1" key="1">
    <citation type="submission" date="2023-06" db="EMBL/GenBank/DDBJ databases">
        <title>Draft Genome Sequences of Representative Paenibacillus Polymyxa, Bacillus cereus, Fictibacillus sp., and Brevibacillus agri Strains Isolated from Amazonian Dark Earth.</title>
        <authorList>
            <person name="Pellegrinetti T.A."/>
            <person name="Cunha I.C.M."/>
            <person name="Chaves M.G."/>
            <person name="Freitas A.S."/>
            <person name="Silva A.V.R."/>
            <person name="Tsai S.M."/>
            <person name="Mendes L.W."/>
        </authorList>
    </citation>
    <scope>NUCLEOTIDE SEQUENCE</scope>
    <source>
        <strain evidence="1">CENA-BCM004</strain>
    </source>
</reference>
<evidence type="ECO:0000313" key="2">
    <source>
        <dbReference type="Proteomes" id="UP001168694"/>
    </source>
</evidence>
<name>A0ABT8EC80_9BACL</name>